<keyword evidence="2" id="KW-1185">Reference proteome</keyword>
<organism evidence="1 2">
    <name type="scientific">Sphaerodactylus townsendi</name>
    <dbReference type="NCBI Taxonomy" id="933632"/>
    <lineage>
        <taxon>Eukaryota</taxon>
        <taxon>Metazoa</taxon>
        <taxon>Chordata</taxon>
        <taxon>Craniata</taxon>
        <taxon>Vertebrata</taxon>
        <taxon>Euteleostomi</taxon>
        <taxon>Lepidosauria</taxon>
        <taxon>Squamata</taxon>
        <taxon>Bifurcata</taxon>
        <taxon>Gekkota</taxon>
        <taxon>Sphaerodactylidae</taxon>
        <taxon>Sphaerodactylus</taxon>
    </lineage>
</organism>
<protein>
    <submittedName>
        <fullName evidence="1">Uncharacterized protein</fullName>
    </submittedName>
</protein>
<evidence type="ECO:0000313" key="1">
    <source>
        <dbReference type="EMBL" id="KAH8001082.1"/>
    </source>
</evidence>
<name>A0ACB8F7Q6_9SAUR</name>
<evidence type="ECO:0000313" key="2">
    <source>
        <dbReference type="Proteomes" id="UP000827872"/>
    </source>
</evidence>
<proteinExistence type="predicted"/>
<dbReference type="Proteomes" id="UP000827872">
    <property type="component" value="Linkage Group LG05"/>
</dbReference>
<sequence length="206" mass="22073">MRALRPSQIAAIRGEAAAALAGWLGAVKDALDELQQALAGSRDPRWDVLEEEEAASRGNSDVRWSEVDRQLLGPCLGLVKAAKACLKKLLGAVKGWGAADSAEQVAQLEDLKDAASGISPSVDELVLSTYPPVNQLTLRLNAAKLAAVLKETLEIARASCVCAPSEESWVQFLAGAVDHNMEKIKGFTQGEYGVRLLCFRYHKASC</sequence>
<comment type="caution">
    <text evidence="1">The sequence shown here is derived from an EMBL/GenBank/DDBJ whole genome shotgun (WGS) entry which is preliminary data.</text>
</comment>
<dbReference type="EMBL" id="CM037618">
    <property type="protein sequence ID" value="KAH8001082.1"/>
    <property type="molecule type" value="Genomic_DNA"/>
</dbReference>
<accession>A0ACB8F7Q6</accession>
<reference evidence="1" key="1">
    <citation type="submission" date="2021-08" db="EMBL/GenBank/DDBJ databases">
        <title>The first chromosome-level gecko genome reveals the dynamic sex chromosomes of Neotropical dwarf geckos (Sphaerodactylidae: Sphaerodactylus).</title>
        <authorList>
            <person name="Pinto B.J."/>
            <person name="Keating S.E."/>
            <person name="Gamble T."/>
        </authorList>
    </citation>
    <scope>NUCLEOTIDE SEQUENCE</scope>
    <source>
        <strain evidence="1">TG3544</strain>
    </source>
</reference>
<gene>
    <name evidence="1" type="ORF">K3G42_030569</name>
</gene>